<organism evidence="1 2">
    <name type="scientific">Batillaria attramentaria</name>
    <dbReference type="NCBI Taxonomy" id="370345"/>
    <lineage>
        <taxon>Eukaryota</taxon>
        <taxon>Metazoa</taxon>
        <taxon>Spiralia</taxon>
        <taxon>Lophotrochozoa</taxon>
        <taxon>Mollusca</taxon>
        <taxon>Gastropoda</taxon>
        <taxon>Caenogastropoda</taxon>
        <taxon>Sorbeoconcha</taxon>
        <taxon>Cerithioidea</taxon>
        <taxon>Batillariidae</taxon>
        <taxon>Batillaria</taxon>
    </lineage>
</organism>
<proteinExistence type="predicted"/>
<dbReference type="AlphaFoldDB" id="A0ABD0JAV4"/>
<sequence length="71" mass="8291">MEWIWHRATAQELQRDKDKLDLCPNQAVSYRRRSIEWIIELQHKNYRGTMTSPICVLTKLTTTEDGALSGS</sequence>
<evidence type="ECO:0000313" key="1">
    <source>
        <dbReference type="EMBL" id="KAK7468080.1"/>
    </source>
</evidence>
<comment type="caution">
    <text evidence="1">The sequence shown here is derived from an EMBL/GenBank/DDBJ whole genome shotgun (WGS) entry which is preliminary data.</text>
</comment>
<accession>A0ABD0JAV4</accession>
<evidence type="ECO:0000313" key="2">
    <source>
        <dbReference type="Proteomes" id="UP001519460"/>
    </source>
</evidence>
<dbReference type="Proteomes" id="UP001519460">
    <property type="component" value="Unassembled WGS sequence"/>
</dbReference>
<dbReference type="EMBL" id="JACVVK020000523">
    <property type="protein sequence ID" value="KAK7468080.1"/>
    <property type="molecule type" value="Genomic_DNA"/>
</dbReference>
<reference evidence="1 2" key="1">
    <citation type="journal article" date="2023" name="Sci. Data">
        <title>Genome assembly of the Korean intertidal mud-creeper Batillaria attramentaria.</title>
        <authorList>
            <person name="Patra A.K."/>
            <person name="Ho P.T."/>
            <person name="Jun S."/>
            <person name="Lee S.J."/>
            <person name="Kim Y."/>
            <person name="Won Y.J."/>
        </authorList>
    </citation>
    <scope>NUCLEOTIDE SEQUENCE [LARGE SCALE GENOMIC DNA]</scope>
    <source>
        <strain evidence="1">Wonlab-2016</strain>
    </source>
</reference>
<name>A0ABD0JAV4_9CAEN</name>
<protein>
    <submittedName>
        <fullName evidence="1">Uncharacterized protein</fullName>
    </submittedName>
</protein>
<gene>
    <name evidence="1" type="ORF">BaRGS_00036663</name>
</gene>
<keyword evidence="2" id="KW-1185">Reference proteome</keyword>